<evidence type="ECO:0000313" key="3">
    <source>
        <dbReference type="EMBL" id="OGY90530.1"/>
    </source>
</evidence>
<dbReference type="InterPro" id="IPR051916">
    <property type="entry name" value="GPI-anchor_lipid_remodeler"/>
</dbReference>
<dbReference type="PANTHER" id="PTHR14859">
    <property type="entry name" value="CALCOFLUOR WHITE HYPERSENSITIVE PROTEIN PRECURSOR"/>
    <property type="match status" value="1"/>
</dbReference>
<feature type="domain" description="Endonuclease/exonuclease/phosphatase" evidence="2">
    <location>
        <begin position="96"/>
        <end position="299"/>
    </location>
</feature>
<dbReference type="InterPro" id="IPR005135">
    <property type="entry name" value="Endo/exonuclease/phosphatase"/>
</dbReference>
<feature type="transmembrane region" description="Helical" evidence="1">
    <location>
        <begin position="7"/>
        <end position="25"/>
    </location>
</feature>
<protein>
    <recommendedName>
        <fullName evidence="2">Endonuclease/exonuclease/phosphatase domain-containing protein</fullName>
    </recommendedName>
</protein>
<dbReference type="GO" id="GO:0006506">
    <property type="term" value="P:GPI anchor biosynthetic process"/>
    <property type="evidence" value="ECO:0007669"/>
    <property type="project" value="TreeGrafter"/>
</dbReference>
<dbReference type="Gene3D" id="3.60.10.10">
    <property type="entry name" value="Endonuclease/exonuclease/phosphatase"/>
    <property type="match status" value="1"/>
</dbReference>
<dbReference type="GO" id="GO:0016020">
    <property type="term" value="C:membrane"/>
    <property type="evidence" value="ECO:0007669"/>
    <property type="project" value="GOC"/>
</dbReference>
<name>A0A1G2BQB5_9BACT</name>
<dbReference type="Pfam" id="PF03372">
    <property type="entry name" value="Exo_endo_phos"/>
    <property type="match status" value="1"/>
</dbReference>
<evidence type="ECO:0000256" key="1">
    <source>
        <dbReference type="SAM" id="Phobius"/>
    </source>
</evidence>
<keyword evidence="1" id="KW-0812">Transmembrane</keyword>
<dbReference type="STRING" id="1798551.A3B30_03695"/>
<dbReference type="AlphaFoldDB" id="A0A1G2BQB5"/>
<dbReference type="PANTHER" id="PTHR14859:SF15">
    <property type="entry name" value="ENDONUCLEASE_EXONUCLEASE_PHOSPHATASE DOMAIN-CONTAINING PROTEIN"/>
    <property type="match status" value="1"/>
</dbReference>
<dbReference type="EMBL" id="MHKM01000045">
    <property type="protein sequence ID" value="OGY90530.1"/>
    <property type="molecule type" value="Genomic_DNA"/>
</dbReference>
<organism evidence="3 4">
    <name type="scientific">Candidatus Komeilibacteria bacterium RIFCSPLOWO2_01_FULL_52_15</name>
    <dbReference type="NCBI Taxonomy" id="1798551"/>
    <lineage>
        <taxon>Bacteria</taxon>
        <taxon>Candidatus Komeiliibacteriota</taxon>
    </lineage>
</organism>
<dbReference type="GO" id="GO:0003824">
    <property type="term" value="F:catalytic activity"/>
    <property type="evidence" value="ECO:0007669"/>
    <property type="project" value="InterPro"/>
</dbReference>
<accession>A0A1G2BQB5</accession>
<keyword evidence="1" id="KW-0472">Membrane</keyword>
<feature type="transmembrane region" description="Helical" evidence="1">
    <location>
        <begin position="59"/>
        <end position="84"/>
    </location>
</feature>
<dbReference type="SUPFAM" id="SSF56219">
    <property type="entry name" value="DNase I-like"/>
    <property type="match status" value="1"/>
</dbReference>
<dbReference type="InterPro" id="IPR036691">
    <property type="entry name" value="Endo/exonu/phosph_ase_sf"/>
</dbReference>
<evidence type="ECO:0000259" key="2">
    <source>
        <dbReference type="Pfam" id="PF03372"/>
    </source>
</evidence>
<dbReference type="Proteomes" id="UP000178248">
    <property type="component" value="Unassembled WGS sequence"/>
</dbReference>
<proteinExistence type="predicted"/>
<keyword evidence="1" id="KW-1133">Transmembrane helix</keyword>
<sequence length="316" mass="34939">MLSLLSLYLWYGTLVSGGWMLLARTNWIFDLLIHFTMQYVFVALLAACLLMLQRSYVRAAIAVFCAALAFFVTVHGNGFVGAVWSASPTSQELIVLQANVNMGNKNPDALAARIFKERPDILTLNEVPPAWLSALKEKTGDWFAYSLEATHDSYRGMAILSRLPLDNGRVIPFSDEESPLLQAEIRGYDLSIYAIHTLSPVSAHWSALRDAQIAALGRLVSEDTHARIVVSGDFNSSVQSPALQSFFNETKLGDSRLLFRWQPTWMAGTPLAVAIDHVLFKGDLRSAGFTVLDPIGSDHRPVVARLIVMDNSRIGE</sequence>
<evidence type="ECO:0000313" key="4">
    <source>
        <dbReference type="Proteomes" id="UP000178248"/>
    </source>
</evidence>
<feature type="transmembrane region" description="Helical" evidence="1">
    <location>
        <begin position="31"/>
        <end position="52"/>
    </location>
</feature>
<gene>
    <name evidence="3" type="ORF">A3B30_03695</name>
</gene>
<reference evidence="3 4" key="1">
    <citation type="journal article" date="2016" name="Nat. Commun.">
        <title>Thousands of microbial genomes shed light on interconnected biogeochemical processes in an aquifer system.</title>
        <authorList>
            <person name="Anantharaman K."/>
            <person name="Brown C.T."/>
            <person name="Hug L.A."/>
            <person name="Sharon I."/>
            <person name="Castelle C.J."/>
            <person name="Probst A.J."/>
            <person name="Thomas B.C."/>
            <person name="Singh A."/>
            <person name="Wilkins M.J."/>
            <person name="Karaoz U."/>
            <person name="Brodie E.L."/>
            <person name="Williams K.H."/>
            <person name="Hubbard S.S."/>
            <person name="Banfield J.F."/>
        </authorList>
    </citation>
    <scope>NUCLEOTIDE SEQUENCE [LARGE SCALE GENOMIC DNA]</scope>
</reference>
<comment type="caution">
    <text evidence="3">The sequence shown here is derived from an EMBL/GenBank/DDBJ whole genome shotgun (WGS) entry which is preliminary data.</text>
</comment>